<dbReference type="Gene3D" id="3.40.50.1010">
    <property type="entry name" value="5'-nuclease"/>
    <property type="match status" value="1"/>
</dbReference>
<dbReference type="SUPFAM" id="SSF54928">
    <property type="entry name" value="RNA-binding domain, RBD"/>
    <property type="match status" value="2"/>
</dbReference>
<feature type="region of interest" description="Disordered" evidence="11">
    <location>
        <begin position="3956"/>
        <end position="3980"/>
    </location>
</feature>
<evidence type="ECO:0000256" key="8">
    <source>
        <dbReference type="ARBA" id="ARBA00023254"/>
    </source>
</evidence>
<evidence type="ECO:0000256" key="10">
    <source>
        <dbReference type="PROSITE-ProRule" id="PRU00176"/>
    </source>
</evidence>
<dbReference type="CDD" id="cd12256">
    <property type="entry name" value="RRM2_LKAP"/>
    <property type="match status" value="1"/>
</dbReference>
<evidence type="ECO:0000256" key="4">
    <source>
        <dbReference type="ARBA" id="ARBA00022782"/>
    </source>
</evidence>
<dbReference type="Pfam" id="PF08742">
    <property type="entry name" value="C8"/>
    <property type="match status" value="1"/>
</dbReference>
<keyword evidence="7" id="KW-0576">Peroxisome</keyword>
<feature type="compositionally biased region" description="Polar residues" evidence="11">
    <location>
        <begin position="2913"/>
        <end position="2924"/>
    </location>
</feature>
<feature type="domain" description="VWFD" evidence="13">
    <location>
        <begin position="1841"/>
        <end position="2013"/>
    </location>
</feature>
<accession>A0AAW1ATB9</accession>
<evidence type="ECO:0000259" key="12">
    <source>
        <dbReference type="PROSITE" id="PS50102"/>
    </source>
</evidence>
<dbReference type="GO" id="GO:0003723">
    <property type="term" value="F:RNA binding"/>
    <property type="evidence" value="ECO:0007669"/>
    <property type="project" value="UniProtKB-UniRule"/>
</dbReference>
<comment type="caution">
    <text evidence="15">The sequence shown here is derived from an EMBL/GenBank/DDBJ whole genome shotgun (WGS) entry which is preliminary data.</text>
</comment>
<dbReference type="PROSITE" id="PS50102">
    <property type="entry name" value="RRM"/>
    <property type="match status" value="1"/>
</dbReference>
<dbReference type="Pfam" id="PF00076">
    <property type="entry name" value="RRM_1"/>
    <property type="match status" value="1"/>
</dbReference>
<dbReference type="Pfam" id="PF11608">
    <property type="entry name" value="RRM_MARF1"/>
    <property type="match status" value="1"/>
</dbReference>
<dbReference type="InterPro" id="IPR034191">
    <property type="entry name" value="MARF1_RRM2"/>
</dbReference>
<dbReference type="Pfam" id="PF00094">
    <property type="entry name" value="VWD"/>
    <property type="match status" value="1"/>
</dbReference>
<dbReference type="InterPro" id="IPR034189">
    <property type="entry name" value="MARF1_RRM1"/>
</dbReference>
<dbReference type="CDD" id="cd10910">
    <property type="entry name" value="PIN_limkain_b1_N_like"/>
    <property type="match status" value="1"/>
</dbReference>
<dbReference type="InterPro" id="IPR000504">
    <property type="entry name" value="RRM_dom"/>
</dbReference>
<reference evidence="15 16" key="1">
    <citation type="journal article" date="2024" name="Proc. Natl. Acad. Sci. U.S.A.">
        <title>The genetic regulatory architecture and epigenomic basis for age-related changes in rattlesnake venom.</title>
        <authorList>
            <person name="Hogan M.P."/>
            <person name="Holding M.L."/>
            <person name="Nystrom G.S."/>
            <person name="Colston T.J."/>
            <person name="Bartlett D.A."/>
            <person name="Mason A.J."/>
            <person name="Ellsworth S.A."/>
            <person name="Rautsaw R.M."/>
            <person name="Lawrence K.C."/>
            <person name="Strickland J.L."/>
            <person name="He B."/>
            <person name="Fraser P."/>
            <person name="Margres M.J."/>
            <person name="Gilbert D.M."/>
            <person name="Gibbs H.L."/>
            <person name="Parkinson C.L."/>
            <person name="Rokyta D.R."/>
        </authorList>
    </citation>
    <scope>NUCLEOTIDE SEQUENCE [LARGE SCALE GENOMIC DNA]</scope>
    <source>
        <strain evidence="15">DRR0105</strain>
    </source>
</reference>
<dbReference type="SMART" id="SM00216">
    <property type="entry name" value="VWD"/>
    <property type="match status" value="1"/>
</dbReference>
<feature type="domain" description="HTH OST-type" evidence="14">
    <location>
        <begin position="3398"/>
        <end position="3472"/>
    </location>
</feature>
<keyword evidence="5 10" id="KW-0694">RNA-binding</keyword>
<feature type="compositionally biased region" description="Gly residues" evidence="11">
    <location>
        <begin position="2241"/>
        <end position="2250"/>
    </location>
</feature>
<evidence type="ECO:0000256" key="2">
    <source>
        <dbReference type="ARBA" id="ARBA00022152"/>
    </source>
</evidence>
<feature type="domain" description="HTH OST-type" evidence="14">
    <location>
        <begin position="3558"/>
        <end position="3633"/>
    </location>
</feature>
<keyword evidence="4" id="KW-0221">Differentiation</keyword>
<dbReference type="Pfam" id="PF12872">
    <property type="entry name" value="OST-HTH"/>
    <property type="match status" value="5"/>
</dbReference>
<feature type="region of interest" description="Disordered" evidence="11">
    <location>
        <begin position="2882"/>
        <end position="3020"/>
    </location>
</feature>
<dbReference type="Pfam" id="PF01936">
    <property type="entry name" value="NYN"/>
    <property type="match status" value="1"/>
</dbReference>
<feature type="compositionally biased region" description="Low complexity" evidence="11">
    <location>
        <begin position="2207"/>
        <end position="2228"/>
    </location>
</feature>
<name>A0AAW1ATB9_CROAD</name>
<dbReference type="InterPro" id="IPR035979">
    <property type="entry name" value="RBD_domain_sf"/>
</dbReference>
<dbReference type="CDD" id="cd09978">
    <property type="entry name" value="LOTUS_2_Limkain_b1"/>
    <property type="match status" value="1"/>
</dbReference>
<dbReference type="InterPro" id="IPR001846">
    <property type="entry name" value="VWF_type-D"/>
</dbReference>
<feature type="region of interest" description="Disordered" evidence="11">
    <location>
        <begin position="2204"/>
        <end position="2269"/>
    </location>
</feature>
<dbReference type="FunFam" id="3.30.420.610:FF:000001">
    <property type="entry name" value="Meiosis regulator and mRNA stability factor 1"/>
    <property type="match status" value="2"/>
</dbReference>
<dbReference type="InterPro" id="IPR041966">
    <property type="entry name" value="LOTUS-like"/>
</dbReference>
<evidence type="ECO:0000313" key="16">
    <source>
        <dbReference type="Proteomes" id="UP001474421"/>
    </source>
</evidence>
<feature type="region of interest" description="Disordered" evidence="11">
    <location>
        <begin position="2392"/>
        <end position="2436"/>
    </location>
</feature>
<dbReference type="PROSITE" id="PS51644">
    <property type="entry name" value="HTH_OST"/>
    <property type="match status" value="6"/>
</dbReference>
<dbReference type="InterPro" id="IPR045602">
    <property type="entry name" value="MARF1_LOTUS"/>
</dbReference>
<feature type="compositionally biased region" description="Basic and acidic residues" evidence="11">
    <location>
        <begin position="2949"/>
        <end position="2967"/>
    </location>
</feature>
<dbReference type="CDD" id="cd09980">
    <property type="entry name" value="LOTUS_4_Limkain_b1"/>
    <property type="match status" value="1"/>
</dbReference>
<evidence type="ECO:0000256" key="11">
    <source>
        <dbReference type="SAM" id="MobiDB-lite"/>
    </source>
</evidence>
<dbReference type="InterPro" id="IPR012677">
    <property type="entry name" value="Nucleotide-bd_a/b_plait_sf"/>
</dbReference>
<evidence type="ECO:0000313" key="15">
    <source>
        <dbReference type="EMBL" id="KAK9393200.1"/>
    </source>
</evidence>
<evidence type="ECO:0000256" key="5">
    <source>
        <dbReference type="ARBA" id="ARBA00022884"/>
    </source>
</evidence>
<proteinExistence type="predicted"/>
<evidence type="ECO:0000256" key="6">
    <source>
        <dbReference type="ARBA" id="ARBA00022943"/>
    </source>
</evidence>
<keyword evidence="16" id="KW-1185">Reference proteome</keyword>
<feature type="compositionally biased region" description="Basic and acidic residues" evidence="11">
    <location>
        <begin position="4009"/>
        <end position="4019"/>
    </location>
</feature>
<dbReference type="SMART" id="SM00360">
    <property type="entry name" value="RRM"/>
    <property type="match status" value="2"/>
</dbReference>
<evidence type="ECO:0000256" key="1">
    <source>
        <dbReference type="ARBA" id="ARBA00004275"/>
    </source>
</evidence>
<feature type="domain" description="HTH OST-type" evidence="14">
    <location>
        <begin position="3302"/>
        <end position="3378"/>
    </location>
</feature>
<dbReference type="GO" id="GO:0004540">
    <property type="term" value="F:RNA nuclease activity"/>
    <property type="evidence" value="ECO:0007669"/>
    <property type="project" value="InterPro"/>
</dbReference>
<dbReference type="Pfam" id="PF19687">
    <property type="entry name" value="MARF1_LOTUS"/>
    <property type="match status" value="1"/>
</dbReference>
<dbReference type="GO" id="GO:0051321">
    <property type="term" value="P:meiotic cell cycle"/>
    <property type="evidence" value="ECO:0007669"/>
    <property type="project" value="UniProtKB-KW"/>
</dbReference>
<dbReference type="CDD" id="cd12255">
    <property type="entry name" value="RRM1_LKAP"/>
    <property type="match status" value="1"/>
</dbReference>
<dbReference type="CDD" id="cd09981">
    <property type="entry name" value="LOTUS_5_Limkain_b1"/>
    <property type="match status" value="1"/>
</dbReference>
<feature type="region of interest" description="Disordered" evidence="11">
    <location>
        <begin position="2158"/>
        <end position="2188"/>
    </location>
</feature>
<evidence type="ECO:0000259" key="13">
    <source>
        <dbReference type="PROSITE" id="PS51233"/>
    </source>
</evidence>
<feature type="domain" description="HTH OST-type" evidence="14">
    <location>
        <begin position="3474"/>
        <end position="3549"/>
    </location>
</feature>
<keyword evidence="3" id="KW-0677">Repeat</keyword>
<organism evidence="15 16">
    <name type="scientific">Crotalus adamanteus</name>
    <name type="common">Eastern diamondback rattlesnake</name>
    <dbReference type="NCBI Taxonomy" id="8729"/>
    <lineage>
        <taxon>Eukaryota</taxon>
        <taxon>Metazoa</taxon>
        <taxon>Chordata</taxon>
        <taxon>Craniata</taxon>
        <taxon>Vertebrata</taxon>
        <taxon>Euteleostomi</taxon>
        <taxon>Lepidosauria</taxon>
        <taxon>Squamata</taxon>
        <taxon>Bifurcata</taxon>
        <taxon>Unidentata</taxon>
        <taxon>Episquamata</taxon>
        <taxon>Toxicofera</taxon>
        <taxon>Serpentes</taxon>
        <taxon>Colubroidea</taxon>
        <taxon>Viperidae</taxon>
        <taxon>Crotalinae</taxon>
        <taxon>Crotalus</taxon>
    </lineage>
</organism>
<dbReference type="GO" id="GO:0005777">
    <property type="term" value="C:peroxisome"/>
    <property type="evidence" value="ECO:0007669"/>
    <property type="project" value="UniProtKB-SubCell"/>
</dbReference>
<evidence type="ECO:0000256" key="3">
    <source>
        <dbReference type="ARBA" id="ARBA00022737"/>
    </source>
</evidence>
<dbReference type="Gene3D" id="3.30.70.330">
    <property type="match status" value="2"/>
</dbReference>
<dbReference type="PANTHER" id="PTHR37860:SF2">
    <property type="entry name" value="VITELLOGENIN DOMAIN-CONTAINING PROTEIN"/>
    <property type="match status" value="1"/>
</dbReference>
<dbReference type="GO" id="GO:0048477">
    <property type="term" value="P:oogenesis"/>
    <property type="evidence" value="ECO:0007669"/>
    <property type="project" value="UniProtKB-KW"/>
</dbReference>
<dbReference type="Proteomes" id="UP001474421">
    <property type="component" value="Unassembled WGS sequence"/>
</dbReference>
<dbReference type="Gene3D" id="3.30.420.610">
    <property type="entry name" value="LOTUS domain-like"/>
    <property type="match status" value="6"/>
</dbReference>
<keyword evidence="8" id="KW-0469">Meiosis</keyword>
<dbReference type="Pfam" id="PF21013">
    <property type="entry name" value="LOC400499"/>
    <property type="match status" value="1"/>
</dbReference>
<feature type="compositionally biased region" description="Gly residues" evidence="11">
    <location>
        <begin position="2405"/>
        <end position="2429"/>
    </location>
</feature>
<feature type="domain" description="RRM" evidence="12">
    <location>
        <begin position="3090"/>
        <end position="3169"/>
    </location>
</feature>
<sequence length="4041" mass="451005">MSLSVSLVNLLKDAAFFAVCFERKADNELRHYSLEGETHVPGVLGSHIIFLLQQREQLWSNILRIKYGLFGDGKKLQHECNMAQKLKLENSLPDTYRLDVEHKFHCTQNLIYNHKVHLHHEDTATQLHSRLEANYGKHWDEANNMRKVIISQMFKNHSQATLRSYFMEFMIQVPEKNLDYRTRLQHSSSFHPSLECSTSFKVHYNNRIPFIADLQWKNISGRLLKKWEGTFNMDTPWLYLYATHKFHQFQRSAFFTTAELTVGKTFVVKGLILELFCKDNDAEKEGRIVIRTSTTTYLRASTINRFVKDFLHSQNEIMSLWSQLIKHEVFLQNNEHSKFLRFRLTSAKKEFNLTAAYCHLETPRKSNISTSVMWTDHKNPPLVLQFEGQLEEVKKEKMLYQKRGTLLLRHPLSLSIPQSLLLQETFTVNKKEKHYSLETRLVIDEREDSILNLTLCYSAKNPYVCARLTHPYNSSISPQNTEACMIVRNLTHANQELEVKLKISQEEVLSFLGKYQNKSSMGQSHHLIQLDVTLSFQVIQQFNIWLNGPDSGFELYPQFLQQNWSHFPQTIQAQASLSCHGQNRLNGSFDLHTNSRNLMFLEANFANEIKRNIRAFRASAALKQDVLDQLKYLGLQFLSKVTPSRLLLTSSVKLNHRSFQVGISRSKEQKAGVVILRGHVQHNLESIRLIVPQDLSLNGSLKHRINFNEGLVTLAVNCSVFSIHVRRKCLFGNESFSSMRVTVTQDGGDIFSAQGKLKNSLESKRRIQRDEAHVQKGARALCVDPADIFLQNEVGFTGTFTHNISHCYAIGLPTESSIKAMYGHNDTYQTVTVDLQGGNQKISVMFEVEKLHPEALQTQFTAVINHSIAELKKHGLPSQVQCDGELGSHRLSVQCSGELANHFLEASLRALLHGPEVSNDSAPSVMKEMFSNSSFAPWCSHTACNLEYVLETSFSHAWPYLKSLGLAQENRVKMAITRGDPHKVLVEIALGSCKWMGYGDLSAEAGGTAAEWRVTFLNKSGALEDRGFPNYAQVNGSLLKEGGRTEFFSSLQVGDQGSYFTITTKCQPKFILEMELRHGLSFFSRVPKENKLIVHCGRRLKHALSLELKSGLCQLQASLEIDAGNRSQWQAVMENSCHMIQDLGIPTKMNGSGHILKDKVNLDSQVVLTVGGNTVAAFLLLKGTATRQEFHALLDQHIKGAAHSGIPARTEVDLISEKSRNLCERLLQFKVDGKQALVSSSLKRGRAQIAYSAVIAQPFNFTMKHIEVSSLTQSRKGAYAQQMQIAWNHGQPAWMNFTFGDKSRVRDTFWDACITASSGQLKNILTIASLQACGSLKQTAAMLNQHLDLTWDNKMVVQHLTYERSQKLHQDKMLVQATLKNLLTSCSHQRILGKVETDYSSWLNYDMRLGMCDLPNAIALSGKFQLNQGDTAVRSEGKISLGDNEGAIMVALQNNSKLEMRNYSAEFSLKGPEAIWMDVKAYVTSSVDQSQVLVEGKMDQPNEKVKIIAIKGKGCLRYYTGYLKGNSEDRLEFAACMNGQKHVALNARLLVNRHEETGYVTMEASNQSLNLKAHGCWDLIMKTESKLGEIASDLQHRLAAKIKKGEERIQDFRKSIQHIEFLYDAVSWSLEASQEMVQLLHGGTSHIAQMWEQSGFKQLLRDHLPMYLRKLQSILQQIQLELQKPLTTLKDAYYDVTLKPLDEVWQQKTDAYLKKLQALVPNVVKDVWLMEPIQVAMRFLKTGFDMATQQILHWAEAKLSRMLSKFRKSISNLYRFSSRNCSVALSLPAMPEGEATLDLVNLTNHIIEEKVMKSLRGLYHINLAAEYYKFKRAIMESPFEHHALLMGTKHLWTFDGKMYSLTSNCSMLLAKDFSQNAFTVILNQSSRVDRSLYLNMNKRVVILYPEQKIYKQYNTSLLKDCGSFDIPLQGNGTTVQVDTNHVEMIAADGALIFCDLGYDFCTFTLDGWHHGVSAGLLGTNDNEAGNEWMLPDRSLAKSLSEFIQAWQVNDRCSEVKRDDKSCIHAQSAEICQTFFQESTSPFRNCFGVVNPEPFYHWCKADLCEVQSIKAACNLAAAFRHLCSRNFVPVEMPLRCEMANQRHGRGDPTSQDQREARLDGMRGGGKKKQQQTFATLLRQRSLALSLSFSLSAAGSAACRRGSGSARGREGEGAAGAKQRRGGGGGGGCWDATEGGEWLLGAHSHDTTRLPARPGAAQPPGLQPACFRVGGEPRRGRRVGRGLAQGGLGWSAGQGKRARPGRQEGGGSSTGVVDFALGTPPLPACLPPLELRLQRGKPGLGQYWLSRRVPTLLWASLPGAQKPFWGAPLKNFPLAAKTNKPMESRRGAAELKEDPSARHAPLQPFAALPLPDVHSLQPKQIQLSLNPKVSCCSHGSDSSPRVPQLHFGGGSNGGGNIGGGGGGSNSSGGSGSLIHPGTVLSTPGTGTITWQIGSELACQSSSSLKNNPARSNMAGLCRENPVPQCSHFSCCGKVHFQTCPGNLHKMRPFPPHPGCTAPGYFSCSELSGAAGLSEEHLAQPERMSCVCTNSLHLKVSPPLCLKGSHHCTECLSKSSQENVEAAKMWPDIPPPSAQVAPLSLPMCNGCGTKGTRKEKSLLLASSFGRLTPKHGSPEIAIANQLLENLPPIGVFWDIENCSVPSGRSAVAVVQRIREKFFKGHREAEFICVCDISKENKEVIEELNNCQVTVAHINATAKNAADDKLRQSLRRFADTHAAPATVVLVSTDVNFALELSDLRHRHGFHIILVHKNQASEALLHHAHKLIRFEEFISDLPPRLPLKKTACHTLLYVYNLPTNRDSKSVCLRLRRLSDNCGGKVLTISGSSAILRFLSQDSAERAQKRMENEDVFGNRITVSFTPKNRELAEAKNAGSSVADKAKSPKKVNRNAKLCLMSKTANDPSATTKAAASKGPQGHGSAPKNTTVKSLQELCRLESKPGRSSEHRQDQLKEGVPSSNGSSTPASSVPQATKKAGAGEPGHHKNNQKKEMMAARSINSSPVDKKEKENAFQVSFPSAFSMLTASRQHSPVLISQSCWSSRSVSPSVSNRSSPLALNVTNSSSHADCPDPFANGADIQISNLDYRLSRKELQQSLQDTFSKHGKVKNVELSPHTDYQLKAVVQMENLQEAITTVNSLHRYKIGNKRIQVSLATGAASKCLALISSEAVSILQDAPACCLPLSKFTEIYEKKFGHKLNVSDLHKLTDIVAIRDQGNGRLLCLLPSSQARQSPLGSSQSHDGSSANCSPVIFEELEYHEPVCKRHCVNKDFSEHDFDPDSYKIPFVVHSLKAFAPQVHSLLQTHEGTVPLLSFQDCYASEFNSLEMVQEGQGGVPLEHLISCVPGVNIAITQNGIKVVKWIHNKPPPPATEPWLLRSKSPVGNPQLIQFSREVIDLLKNQPSCIMSVNKFIPMYHHHFAKQCRVSDYGYSKLIELLESVPHVLQILGIGTKRLLTLTHRAQVKRFTQDLLKLLKSQASKRVIVKEFLHAYHWCFSKDWDVTEYGVCELVDLISEIPDTTISLSLQDNEMVICIPKRERTKEEMERTKQFCKEVIDLLRHQPYFRMPFNKFIPCYHHHFGRQCKLAHYGFTKLLELFEAIPDVLQVLECGEEKILMLTEAEQVKALAAQLVKLLRSQKDKCLMMADVLAEYAKTFGYPLRLQDYDVGSVPALVQKLCHVIKVVHVESGKQLQLINKKSLRTLTSHLLVLLMTLDEATVVSVQELKRRYEAAQGAVLNPCEYGFMTFIELLMSVPYFIEVFIDGNAEYVKLTDLYVFAKKVRMLLHTYHYQQIFLHEFSTAYSKYTGEELHPNTYGYNNLEELLGAIPSVVWIKGHGHKRIVVLKNDMKTRFNSPSLPLADESYENEVADGDGQSTKAAGVERSLDLILEAPNIVSSQAEEELLCLTNASPVDLLCQPVPSCLPSPQLRPDPVVLESTDLIRFEEHSPTPSDKEITTDPEEKKAAGHSEVRKEIGHFSEASKATENILATPCFASEHPGCREATESPARKQPKSRVKLAANFSFAPVTKL</sequence>
<dbReference type="EMBL" id="JAOTOJ010000014">
    <property type="protein sequence ID" value="KAK9393200.1"/>
    <property type="molecule type" value="Genomic_DNA"/>
</dbReference>
<gene>
    <name evidence="15" type="ORF">NXF25_016462</name>
</gene>
<dbReference type="PANTHER" id="PTHR37860">
    <property type="entry name" value="AGAP008810-PA"/>
    <property type="match status" value="1"/>
</dbReference>
<feature type="region of interest" description="Disordered" evidence="11">
    <location>
        <begin position="2100"/>
        <end position="2127"/>
    </location>
</feature>
<dbReference type="CDD" id="cd09979">
    <property type="entry name" value="LOTUS_3_Limkain_b1"/>
    <property type="match status" value="1"/>
</dbReference>
<feature type="region of interest" description="Disordered" evidence="11">
    <location>
        <begin position="2334"/>
        <end position="2355"/>
    </location>
</feature>
<feature type="domain" description="HTH OST-type" evidence="14">
    <location>
        <begin position="3634"/>
        <end position="3709"/>
    </location>
</feature>
<feature type="compositionally biased region" description="Low complexity" evidence="11">
    <location>
        <begin position="2971"/>
        <end position="2984"/>
    </location>
</feature>
<dbReference type="InterPro" id="IPR021139">
    <property type="entry name" value="NYN"/>
</dbReference>
<evidence type="ECO:0000256" key="7">
    <source>
        <dbReference type="ARBA" id="ARBA00023140"/>
    </source>
</evidence>
<protein>
    <recommendedName>
        <fullName evidence="2">Meiosis regulator and mRNA stability factor 1</fullName>
    </recommendedName>
    <alternativeName>
        <fullName evidence="9">Limkain-b1</fullName>
    </alternativeName>
</protein>
<comment type="subcellular location">
    <subcellularLocation>
        <location evidence="1">Peroxisome</location>
    </subcellularLocation>
</comment>
<dbReference type="PROSITE" id="PS51233">
    <property type="entry name" value="VWFD"/>
    <property type="match status" value="1"/>
</dbReference>
<feature type="compositionally biased region" description="Basic and acidic residues" evidence="11">
    <location>
        <begin position="2338"/>
        <end position="2355"/>
    </location>
</feature>
<feature type="region of interest" description="Disordered" evidence="11">
    <location>
        <begin position="4007"/>
        <end position="4026"/>
    </location>
</feature>
<feature type="domain" description="HTH OST-type" evidence="14">
    <location>
        <begin position="3784"/>
        <end position="3858"/>
    </location>
</feature>
<evidence type="ECO:0000259" key="14">
    <source>
        <dbReference type="PROSITE" id="PS51644"/>
    </source>
</evidence>
<dbReference type="InterPro" id="IPR048484">
    <property type="entry name" value="LOC400499-like"/>
</dbReference>
<keyword evidence="6" id="KW-0896">Oogenesis</keyword>
<dbReference type="InterPro" id="IPR025605">
    <property type="entry name" value="OST-HTH/LOTUS_dom"/>
</dbReference>
<evidence type="ECO:0000256" key="9">
    <source>
        <dbReference type="ARBA" id="ARBA00030116"/>
    </source>
</evidence>
<dbReference type="InterPro" id="IPR014853">
    <property type="entry name" value="VWF/SSPO/ZAN-like_Cys-rich_dom"/>
</dbReference>